<organism evidence="2 3">
    <name type="scientific">Pogonomyrmex barbatus</name>
    <name type="common">red harvester ant</name>
    <dbReference type="NCBI Taxonomy" id="144034"/>
    <lineage>
        <taxon>Eukaryota</taxon>
        <taxon>Metazoa</taxon>
        <taxon>Ecdysozoa</taxon>
        <taxon>Arthropoda</taxon>
        <taxon>Hexapoda</taxon>
        <taxon>Insecta</taxon>
        <taxon>Pterygota</taxon>
        <taxon>Neoptera</taxon>
        <taxon>Endopterygota</taxon>
        <taxon>Hymenoptera</taxon>
        <taxon>Apocrita</taxon>
        <taxon>Aculeata</taxon>
        <taxon>Formicoidea</taxon>
        <taxon>Formicidae</taxon>
        <taxon>Myrmicinae</taxon>
        <taxon>Pogonomyrmex</taxon>
    </lineage>
</organism>
<sequence length="143" mass="17533">MARTRLKLCEEPRRHSSRERSKRRSRDLRRFPVGRQRKRRRRRRRIWNDHPLRRARTTRPSFIRINPSNNTDQRRGILHRYGGHLSADSQNIFIRLESYQILKWILYAVLLCRIREKKCFRIESVQCHVQKAKSLLRLVPQVI</sequence>
<dbReference type="KEGG" id="pbar:105427779"/>
<protein>
    <submittedName>
        <fullName evidence="3">Uncharacterized protein LOC105427779</fullName>
    </submittedName>
</protein>
<dbReference type="AlphaFoldDB" id="A0A6I9W895"/>
<evidence type="ECO:0000313" key="2">
    <source>
        <dbReference type="Proteomes" id="UP000504615"/>
    </source>
</evidence>
<dbReference type="Proteomes" id="UP000504615">
    <property type="component" value="Unplaced"/>
</dbReference>
<dbReference type="RefSeq" id="XP_011638024.1">
    <property type="nucleotide sequence ID" value="XM_011639722.2"/>
</dbReference>
<feature type="region of interest" description="Disordered" evidence="1">
    <location>
        <begin position="1"/>
        <end position="53"/>
    </location>
</feature>
<reference evidence="3" key="1">
    <citation type="submission" date="2025-08" db="UniProtKB">
        <authorList>
            <consortium name="RefSeq"/>
        </authorList>
    </citation>
    <scope>IDENTIFICATION</scope>
</reference>
<keyword evidence="2" id="KW-1185">Reference proteome</keyword>
<name>A0A6I9W895_9HYME</name>
<proteinExistence type="predicted"/>
<feature type="compositionally biased region" description="Basic residues" evidence="1">
    <location>
        <begin position="15"/>
        <end position="27"/>
    </location>
</feature>
<gene>
    <name evidence="3" type="primary">LOC105427779</name>
</gene>
<accession>A0A6I9W895</accession>
<feature type="compositionally biased region" description="Basic residues" evidence="1">
    <location>
        <begin position="35"/>
        <end position="45"/>
    </location>
</feature>
<dbReference type="GeneID" id="105427779"/>
<evidence type="ECO:0000256" key="1">
    <source>
        <dbReference type="SAM" id="MobiDB-lite"/>
    </source>
</evidence>
<evidence type="ECO:0000313" key="3">
    <source>
        <dbReference type="RefSeq" id="XP_011638024.1"/>
    </source>
</evidence>